<comment type="caution">
    <text evidence="3">The sequence shown here is derived from an EMBL/GenBank/DDBJ whole genome shotgun (WGS) entry which is preliminary data.</text>
</comment>
<dbReference type="InterPro" id="IPR001296">
    <property type="entry name" value="Glyco_trans_1"/>
</dbReference>
<dbReference type="Pfam" id="PF00534">
    <property type="entry name" value="Glycos_transf_1"/>
    <property type="match status" value="1"/>
</dbReference>
<dbReference type="GO" id="GO:0016758">
    <property type="term" value="F:hexosyltransferase activity"/>
    <property type="evidence" value="ECO:0007669"/>
    <property type="project" value="TreeGrafter"/>
</dbReference>
<dbReference type="GeneID" id="95773506"/>
<dbReference type="SUPFAM" id="SSF53756">
    <property type="entry name" value="UDP-Glycosyltransferase/glycogen phosphorylase"/>
    <property type="match status" value="1"/>
</dbReference>
<evidence type="ECO:0000313" key="3">
    <source>
        <dbReference type="EMBL" id="TLX43399.1"/>
    </source>
</evidence>
<protein>
    <submittedName>
        <fullName evidence="3">Glycosyltransferase family 4 protein</fullName>
    </submittedName>
</protein>
<accession>A0A6C1KGJ0</accession>
<keyword evidence="3" id="KW-0808">Transferase</keyword>
<gene>
    <name evidence="3" type="ORF">FBQ73_08585</name>
</gene>
<sequence length="400" mass="43858">MTQVAKLAPGGQKVLFLVEVINCNDGIASYCETLASGLNARGVEVHMVSGKVRYDDSSLGKREMLNAALKEWTVLPEMKKFPPPALIRKVRDIIMKNDISVIHAHGLGMLIFGRILSLMTGRPLVGTYHQSVLGSLQDVLRNSKKKFGPHQEFFLNIASPKALVVLSEESLKFLRSHRIYFKQRVVKVLGGTNLDHFRVPTASERQAARARFGLAPDDFVCILAGRLAWVKGQDLLVKAIRQIRSTHPELKMKCLFVGSGGGKEREEEIKAVAFEDEADKATFQFVGFMSDVREALWASDAFVLPSRFEGFALGVVEAMATGLVPIRTPAGGAHDQIEDGKSGLIVPFEDVDALAQAILKLTDPATRQRMSEICSTRAHALYGIDPMVDAMVGLYGLKAA</sequence>
<proteinExistence type="predicted"/>
<dbReference type="PANTHER" id="PTHR45947:SF3">
    <property type="entry name" value="SULFOQUINOVOSYL TRANSFERASE SQD2"/>
    <property type="match status" value="1"/>
</dbReference>
<dbReference type="CDD" id="cd03801">
    <property type="entry name" value="GT4_PimA-like"/>
    <property type="match status" value="1"/>
</dbReference>
<dbReference type="PANTHER" id="PTHR45947">
    <property type="entry name" value="SULFOQUINOVOSYL TRANSFERASE SQD2"/>
    <property type="match status" value="1"/>
</dbReference>
<dbReference type="InterPro" id="IPR028098">
    <property type="entry name" value="Glyco_trans_4-like_N"/>
</dbReference>
<dbReference type="InterPro" id="IPR050194">
    <property type="entry name" value="Glycosyltransferase_grp1"/>
</dbReference>
<evidence type="ECO:0000313" key="4">
    <source>
        <dbReference type="Proteomes" id="UP000305131"/>
    </source>
</evidence>
<dbReference type="RefSeq" id="WP_138399085.1">
    <property type="nucleotide sequence ID" value="NZ_JBAFVI010000024.1"/>
</dbReference>
<organism evidence="3 4">
    <name type="scientific">Xanthobacter autotrophicus</name>
    <dbReference type="NCBI Taxonomy" id="280"/>
    <lineage>
        <taxon>Bacteria</taxon>
        <taxon>Pseudomonadati</taxon>
        <taxon>Pseudomonadota</taxon>
        <taxon>Alphaproteobacteria</taxon>
        <taxon>Hyphomicrobiales</taxon>
        <taxon>Xanthobacteraceae</taxon>
        <taxon>Xanthobacter</taxon>
    </lineage>
</organism>
<evidence type="ECO:0000259" key="2">
    <source>
        <dbReference type="Pfam" id="PF13439"/>
    </source>
</evidence>
<dbReference type="Gene3D" id="3.40.50.2000">
    <property type="entry name" value="Glycogen Phosphorylase B"/>
    <property type="match status" value="2"/>
</dbReference>
<feature type="domain" description="Glycosyltransferase subfamily 4-like N-terminal" evidence="2">
    <location>
        <begin position="25"/>
        <end position="187"/>
    </location>
</feature>
<reference evidence="3 4" key="1">
    <citation type="submission" date="2019-05" db="EMBL/GenBank/DDBJ databases">
        <authorList>
            <person name="Zhou X."/>
        </authorList>
    </citation>
    <scope>NUCLEOTIDE SEQUENCE [LARGE SCALE GENOMIC DNA]</scope>
    <source>
        <strain evidence="3 4">DSM 432</strain>
    </source>
</reference>
<dbReference type="OrthoDB" id="9790710at2"/>
<dbReference type="EMBL" id="VAUP01000017">
    <property type="protein sequence ID" value="TLX43399.1"/>
    <property type="molecule type" value="Genomic_DNA"/>
</dbReference>
<name>A0A6C1KGJ0_XANAU</name>
<dbReference type="Pfam" id="PF13439">
    <property type="entry name" value="Glyco_transf_4"/>
    <property type="match status" value="1"/>
</dbReference>
<feature type="domain" description="Glycosyl transferase family 1" evidence="1">
    <location>
        <begin position="205"/>
        <end position="372"/>
    </location>
</feature>
<dbReference type="AlphaFoldDB" id="A0A6C1KGJ0"/>
<evidence type="ECO:0000259" key="1">
    <source>
        <dbReference type="Pfam" id="PF00534"/>
    </source>
</evidence>
<dbReference type="Proteomes" id="UP000305131">
    <property type="component" value="Unassembled WGS sequence"/>
</dbReference>